<reference evidence="1 2" key="1">
    <citation type="journal article" date="2018" name="Appl. Microbiol. Biotechnol.">
        <title>Co-cultivation of the strictly anaerobic methanogen Methanosarcina barkeri with aerobic methanotrophs in an oxygen-limited membrane bioreactor.</title>
        <authorList>
            <person name="In 't Zandt M.H."/>
            <person name="van den Bosch T.J.M."/>
            <person name="Rijkers R."/>
            <person name="van Kessel M.A.H.J."/>
            <person name="Jetten M.S.M."/>
            <person name="Welte C.U."/>
        </authorList>
    </citation>
    <scope>NUCLEOTIDE SEQUENCE [LARGE SCALE GENOMIC DNA]</scope>
    <source>
        <strain evidence="1 2">DSM 17706</strain>
    </source>
</reference>
<gene>
    <name evidence="1" type="ORF">C5689_04000</name>
</gene>
<dbReference type="Proteomes" id="UP000245137">
    <property type="component" value="Unassembled WGS sequence"/>
</dbReference>
<comment type="caution">
    <text evidence="1">The sequence shown here is derived from an EMBL/GenBank/DDBJ whole genome shotgun (WGS) entry which is preliminary data.</text>
</comment>
<accession>A0A2U1SUM6</accession>
<dbReference type="EMBL" id="PUIV01000003">
    <property type="protein sequence ID" value="PWB95308.1"/>
    <property type="molecule type" value="Genomic_DNA"/>
</dbReference>
<name>A0A2U1SUM6_METSR</name>
<organism evidence="1 2">
    <name type="scientific">Methylosinus sporium</name>
    <dbReference type="NCBI Taxonomy" id="428"/>
    <lineage>
        <taxon>Bacteria</taxon>
        <taxon>Pseudomonadati</taxon>
        <taxon>Pseudomonadota</taxon>
        <taxon>Alphaproteobacteria</taxon>
        <taxon>Hyphomicrobiales</taxon>
        <taxon>Methylocystaceae</taxon>
        <taxon>Methylosinus</taxon>
    </lineage>
</organism>
<evidence type="ECO:0000313" key="1">
    <source>
        <dbReference type="EMBL" id="PWB95308.1"/>
    </source>
</evidence>
<evidence type="ECO:0000313" key="2">
    <source>
        <dbReference type="Proteomes" id="UP000245137"/>
    </source>
</evidence>
<protein>
    <submittedName>
        <fullName evidence="1">Uncharacterized protein</fullName>
    </submittedName>
</protein>
<proteinExistence type="predicted"/>
<sequence>MKHRKIISSCFDAFPTPDRRLLRLEALGAAADGDGVYCFRFIARRHATQKSAERLFFRHGRKVDS</sequence>
<keyword evidence="2" id="KW-1185">Reference proteome</keyword>
<dbReference type="AlphaFoldDB" id="A0A2U1SUM6"/>